<proteinExistence type="predicted"/>
<evidence type="ECO:0000313" key="1">
    <source>
        <dbReference type="EMBL" id="KAJ1679573.1"/>
    </source>
</evidence>
<gene>
    <name evidence="1" type="ORF">EV182_001774</name>
</gene>
<organism evidence="1 2">
    <name type="scientific">Spiromyces aspiralis</name>
    <dbReference type="NCBI Taxonomy" id="68401"/>
    <lineage>
        <taxon>Eukaryota</taxon>
        <taxon>Fungi</taxon>
        <taxon>Fungi incertae sedis</taxon>
        <taxon>Zoopagomycota</taxon>
        <taxon>Kickxellomycotina</taxon>
        <taxon>Kickxellomycetes</taxon>
        <taxon>Kickxellales</taxon>
        <taxon>Kickxellaceae</taxon>
        <taxon>Spiromyces</taxon>
    </lineage>
</organism>
<reference evidence="1" key="1">
    <citation type="submission" date="2022-06" db="EMBL/GenBank/DDBJ databases">
        <title>Phylogenomic reconstructions and comparative analyses of Kickxellomycotina fungi.</title>
        <authorList>
            <person name="Reynolds N.K."/>
            <person name="Stajich J.E."/>
            <person name="Barry K."/>
            <person name="Grigoriev I.V."/>
            <person name="Crous P."/>
            <person name="Smith M.E."/>
        </authorList>
    </citation>
    <scope>NUCLEOTIDE SEQUENCE</scope>
    <source>
        <strain evidence="1">RSA 2271</strain>
    </source>
</reference>
<evidence type="ECO:0000313" key="2">
    <source>
        <dbReference type="Proteomes" id="UP001145114"/>
    </source>
</evidence>
<keyword evidence="2" id="KW-1185">Reference proteome</keyword>
<protein>
    <submittedName>
        <fullName evidence="1">Uncharacterized protein</fullName>
    </submittedName>
</protein>
<comment type="caution">
    <text evidence="1">The sequence shown here is derived from an EMBL/GenBank/DDBJ whole genome shotgun (WGS) entry which is preliminary data.</text>
</comment>
<dbReference type="EMBL" id="JAMZIH010000298">
    <property type="protein sequence ID" value="KAJ1679573.1"/>
    <property type="molecule type" value="Genomic_DNA"/>
</dbReference>
<dbReference type="Proteomes" id="UP001145114">
    <property type="component" value="Unassembled WGS sequence"/>
</dbReference>
<accession>A0ACC1HSN2</accession>
<sequence>MATQLQPGSSLSGGNIGRGSQYSPLRLDPTTGLPTEDAPAIARRILHPHGLTRKQWDMLNVACELAFLLRFTTQEIEDCVHAGLRFLFFTTLLDKGRPTGNSPSADFGMYSRITYSRWLIRSAYREEQAGLVVGVDPRGELTSIVAFLSNLLNADEAGEWRDSNRDTVAAIHHDLGWFFFGKLLWRDTLNHLREYQSLSAKIKRSARSLSRLPAYFGTVNDVVTACEAMVGPQSSTAASAARDPNDRLAIMRRSFYGQDAPRKVAPSDPSSGDTLLRAILSGGAVNGRESGYDIMHSSTPASQAQPLPGQHVSDQWLRIRDMAMHGDPFDASVATIREALSTCLRQGSKHSTWCHNIHPLCLKYIRDYSIQNRTRFDEVITDWVNEQQRDAATYTARNRHQAIQYCADTVSSYILGHLWSRDNLMPAEEGESGADWLTTLDRGHFDQLMDMNYSISKLEPEPAKWLRRYSSGIKHMGLGEHRTALGYFSCPNGDIDMPPAFESISEESQAICTRIFAQMRVYRAIASGLLCLDESPEILEEQLPGILAALSTPDVEIDKPHLAHLLTASLSTVKPENFDSLRNHIEQLGLLPESESIPNICLDLMSSWRLLQKLNIKYNATSSIFVDETPGNSSNEEISTTLAQLRESVCMTMTRMLVLASDKPIYKIQLPEFFSWFTDPILLKMFIGLASGAVWNYASRIGGPQDGMGCIAYLLAGPDVLAVDTHGILTRQLAGVLTKSPLPPTAKGLIEERARALRDMAVTACHVLYRRCPGDNAVALCMMDLYRLPGLVKITPNPISSQGDLHASIRLFLNYMAQDTAMFSADRLEATFKKDWYRSRIGSIIECMKAINKMPVNYNEVFAALQRAVEMGQLTSEIGEFLWDPSIIEYAQCKLPLRRDVPAPNAWKMLHIELSEDVKNMQARKAGRFFSWLAYRHS</sequence>
<name>A0ACC1HSN2_9FUNG</name>